<dbReference type="Proteomes" id="UP001162131">
    <property type="component" value="Unassembled WGS sequence"/>
</dbReference>
<accession>A0AAU9K1A1</accession>
<proteinExistence type="predicted"/>
<dbReference type="EMBL" id="CAJZBQ010000056">
    <property type="protein sequence ID" value="CAG9333336.1"/>
    <property type="molecule type" value="Genomic_DNA"/>
</dbReference>
<reference evidence="1" key="1">
    <citation type="submission" date="2021-09" db="EMBL/GenBank/DDBJ databases">
        <authorList>
            <consortium name="AG Swart"/>
            <person name="Singh M."/>
            <person name="Singh A."/>
            <person name="Seah K."/>
            <person name="Emmerich C."/>
        </authorList>
    </citation>
    <scope>NUCLEOTIDE SEQUENCE</scope>
    <source>
        <strain evidence="1">ATCC30299</strain>
    </source>
</reference>
<comment type="caution">
    <text evidence="1">The sequence shown here is derived from an EMBL/GenBank/DDBJ whole genome shotgun (WGS) entry which is preliminary data.</text>
</comment>
<evidence type="ECO:0000313" key="2">
    <source>
        <dbReference type="Proteomes" id="UP001162131"/>
    </source>
</evidence>
<dbReference type="AlphaFoldDB" id="A0AAU9K1A1"/>
<sequence>MFSRFQKSFKSINIKKLNIVACGSIAIMFLADRFYHKTYFPTLLSKLPNIPNPERINFKTLDKDEETINDLEIHYY</sequence>
<gene>
    <name evidence="1" type="ORF">BSTOLATCC_MIC58149</name>
</gene>
<evidence type="ECO:0000313" key="1">
    <source>
        <dbReference type="EMBL" id="CAG9333336.1"/>
    </source>
</evidence>
<name>A0AAU9K1A1_9CILI</name>
<protein>
    <submittedName>
        <fullName evidence="1">Uncharacterized protein</fullName>
    </submittedName>
</protein>
<keyword evidence="2" id="KW-1185">Reference proteome</keyword>
<organism evidence="1 2">
    <name type="scientific">Blepharisma stoltei</name>
    <dbReference type="NCBI Taxonomy" id="1481888"/>
    <lineage>
        <taxon>Eukaryota</taxon>
        <taxon>Sar</taxon>
        <taxon>Alveolata</taxon>
        <taxon>Ciliophora</taxon>
        <taxon>Postciliodesmatophora</taxon>
        <taxon>Heterotrichea</taxon>
        <taxon>Heterotrichida</taxon>
        <taxon>Blepharismidae</taxon>
        <taxon>Blepharisma</taxon>
    </lineage>
</organism>